<dbReference type="Proteomes" id="UP000180246">
    <property type="component" value="Unassembled WGS sequence"/>
</dbReference>
<dbReference type="GO" id="GO:0004485">
    <property type="term" value="F:methylcrotonoyl-CoA carboxylase activity"/>
    <property type="evidence" value="ECO:0007669"/>
    <property type="project" value="TreeGrafter"/>
</dbReference>
<comment type="similarity">
    <text evidence="1">Belongs to the AccD/PCCB family.</text>
</comment>
<protein>
    <submittedName>
        <fullName evidence="5">Carboxyl transferase domain protein</fullName>
    </submittedName>
</protein>
<dbReference type="InterPro" id="IPR011763">
    <property type="entry name" value="COA_CT_C"/>
</dbReference>
<dbReference type="InterPro" id="IPR029045">
    <property type="entry name" value="ClpP/crotonase-like_dom_sf"/>
</dbReference>
<accession>A0A1S2NF70</accession>
<evidence type="ECO:0000256" key="1">
    <source>
        <dbReference type="ARBA" id="ARBA00006102"/>
    </source>
</evidence>
<name>A0A1S2NF70_9BURK</name>
<evidence type="ECO:0000256" key="2">
    <source>
        <dbReference type="ARBA" id="ARBA00046317"/>
    </source>
</evidence>
<evidence type="ECO:0000313" key="5">
    <source>
        <dbReference type="EMBL" id="OIJ43717.1"/>
    </source>
</evidence>
<dbReference type="GO" id="GO:0006552">
    <property type="term" value="P:L-leucine catabolic process"/>
    <property type="evidence" value="ECO:0007669"/>
    <property type="project" value="TreeGrafter"/>
</dbReference>
<dbReference type="RefSeq" id="WP_071361009.1">
    <property type="nucleotide sequence ID" value="NZ_JRYB01000001.1"/>
</dbReference>
<dbReference type="PROSITE" id="PS50980">
    <property type="entry name" value="COA_CT_NTER"/>
    <property type="match status" value="1"/>
</dbReference>
<organism evidence="5 6">
    <name type="scientific">Massilia timonae</name>
    <dbReference type="NCBI Taxonomy" id="47229"/>
    <lineage>
        <taxon>Bacteria</taxon>
        <taxon>Pseudomonadati</taxon>
        <taxon>Pseudomonadota</taxon>
        <taxon>Betaproteobacteria</taxon>
        <taxon>Burkholderiales</taxon>
        <taxon>Oxalobacteraceae</taxon>
        <taxon>Telluria group</taxon>
        <taxon>Massilia</taxon>
    </lineage>
</organism>
<dbReference type="GO" id="GO:1905202">
    <property type="term" value="C:methylcrotonoyl-CoA carboxylase complex"/>
    <property type="evidence" value="ECO:0007669"/>
    <property type="project" value="TreeGrafter"/>
</dbReference>
<dbReference type="InterPro" id="IPR011762">
    <property type="entry name" value="COA_CT_N"/>
</dbReference>
<evidence type="ECO:0000313" key="6">
    <source>
        <dbReference type="Proteomes" id="UP000180246"/>
    </source>
</evidence>
<proteinExistence type="inferred from homology"/>
<dbReference type="PANTHER" id="PTHR22855:SF13">
    <property type="entry name" value="METHYLCROTONOYL-COA CARBOXYLASE BETA CHAIN, MITOCHONDRIAL"/>
    <property type="match status" value="1"/>
</dbReference>
<dbReference type="SUPFAM" id="SSF52096">
    <property type="entry name" value="ClpP/crotonase"/>
    <property type="match status" value="2"/>
</dbReference>
<dbReference type="EMBL" id="JRYB01000001">
    <property type="protein sequence ID" value="OIJ43717.1"/>
    <property type="molecule type" value="Genomic_DNA"/>
</dbReference>
<sequence>MPQIESKLNPRGEDFKTNAAAMQAVVDDLRARVAQLAKGGGEAACAKHVARGKLLPRERVEHLLDPGTPFLEFSQLAAYEMYDGAAPSAGIITGIGRVSGQECVIVCNDATVKGGTYYPMTVKKHLRAQEIAEQNNLPCIYLVDSGGANLPNQDDVFPDRDHFGRIFYNQANLSAKGIPQIAVVMGSCTAGGAYVPAMSDESIIVKEQGTIFLGGPPLVKAATGEVVSAEDLGGGDVHTRLSGVADHLAQNDPHALALARTIVSNLNRVKPVQGALRESVEPKYAPEELYGVIPVDTRKPFDVREVIARVVDGSEFDEFKARYGTTLVCGFAHIYGMKVGIIANNGILFSESALKGAHFIELCCQRKIPLVFLQNITGFMVGRKYENEGIARNGAKMVTAVATASVPKFTVIIGGSFGAGNYGMCGRAFSPRFLWMWPNARISVMGGDQAASVLATVKRDGLEAKGGQWSPEEEEAFKQPIKDQYEHQGHPYYASARLWDDGVIDPVDTRMVLGLGLSSAMNKPIEDTKFGVFRM</sequence>
<feature type="domain" description="CoA carboxyltransferase C-terminal" evidence="4">
    <location>
        <begin position="278"/>
        <end position="527"/>
    </location>
</feature>
<dbReference type="GO" id="GO:0016740">
    <property type="term" value="F:transferase activity"/>
    <property type="evidence" value="ECO:0007669"/>
    <property type="project" value="UniProtKB-KW"/>
</dbReference>
<reference evidence="5 6" key="1">
    <citation type="submission" date="2014-10" db="EMBL/GenBank/DDBJ databases">
        <authorList>
            <person name="Seo M.-J."/>
            <person name="Seok Y.J."/>
            <person name="Cha I.-T."/>
        </authorList>
    </citation>
    <scope>NUCLEOTIDE SEQUENCE [LARGE SCALE GENOMIC DNA]</scope>
    <source>
        <strain evidence="5 6">NEU</strain>
    </source>
</reference>
<comment type="caution">
    <text evidence="5">The sequence shown here is derived from an EMBL/GenBank/DDBJ whole genome shotgun (WGS) entry which is preliminary data.</text>
</comment>
<dbReference type="FunFam" id="3.90.226.10:FF:000007">
    <property type="entry name" value="Methylcrotonoyl-CoA carboxylase subunit beta"/>
    <property type="match status" value="1"/>
</dbReference>
<gene>
    <name evidence="5" type="ORF">LO55_1508</name>
</gene>
<dbReference type="AlphaFoldDB" id="A0A1S2NF70"/>
<evidence type="ECO:0000259" key="4">
    <source>
        <dbReference type="PROSITE" id="PS50989"/>
    </source>
</evidence>
<dbReference type="InterPro" id="IPR034733">
    <property type="entry name" value="AcCoA_carboxyl_beta"/>
</dbReference>
<dbReference type="InterPro" id="IPR045190">
    <property type="entry name" value="MCCB/AccD1-like"/>
</dbReference>
<dbReference type="FunFam" id="3.90.226.10:FF:000004">
    <property type="entry name" value="Methylcrotonoyl-CoA carboxylase beta chain"/>
    <property type="match status" value="1"/>
</dbReference>
<comment type="pathway">
    <text evidence="2">Amino-acid degradation; L-leucine degradation.</text>
</comment>
<keyword evidence="5" id="KW-0808">Transferase</keyword>
<evidence type="ECO:0000259" key="3">
    <source>
        <dbReference type="PROSITE" id="PS50980"/>
    </source>
</evidence>
<dbReference type="PANTHER" id="PTHR22855">
    <property type="entry name" value="ACETYL, PROPIONYL, PYRUVATE, AND GLUTACONYL CARBOXYLASE-RELATED"/>
    <property type="match status" value="1"/>
</dbReference>
<dbReference type="Pfam" id="PF01039">
    <property type="entry name" value="Carboxyl_trans"/>
    <property type="match status" value="1"/>
</dbReference>
<dbReference type="PROSITE" id="PS50989">
    <property type="entry name" value="COA_CT_CTER"/>
    <property type="match status" value="1"/>
</dbReference>
<dbReference type="Gene3D" id="3.90.226.10">
    <property type="entry name" value="2-enoyl-CoA Hydratase, Chain A, domain 1"/>
    <property type="match status" value="2"/>
</dbReference>
<feature type="domain" description="CoA carboxyltransferase N-terminal" evidence="3">
    <location>
        <begin position="22"/>
        <end position="278"/>
    </location>
</feature>